<protein>
    <submittedName>
        <fullName evidence="1">Uncharacterized protein</fullName>
    </submittedName>
</protein>
<dbReference type="EMBL" id="AWWV01010783">
    <property type="protein sequence ID" value="OMO77187.1"/>
    <property type="molecule type" value="Genomic_DNA"/>
</dbReference>
<accession>A0A1R3I3L5</accession>
<gene>
    <name evidence="1" type="ORF">CCACVL1_15171</name>
</gene>
<evidence type="ECO:0000313" key="2">
    <source>
        <dbReference type="Proteomes" id="UP000188268"/>
    </source>
</evidence>
<sequence length="21" mass="2345">MGYGSIINAMARHDVDQLCSY</sequence>
<dbReference type="Gramene" id="OMO77187">
    <property type="protein sequence ID" value="OMO77187"/>
    <property type="gene ID" value="CCACVL1_15171"/>
</dbReference>
<name>A0A1R3I3L5_COCAP</name>
<dbReference type="AlphaFoldDB" id="A0A1R3I3L5"/>
<dbReference type="Proteomes" id="UP000188268">
    <property type="component" value="Unassembled WGS sequence"/>
</dbReference>
<comment type="caution">
    <text evidence="1">The sequence shown here is derived from an EMBL/GenBank/DDBJ whole genome shotgun (WGS) entry which is preliminary data.</text>
</comment>
<proteinExistence type="predicted"/>
<reference evidence="1 2" key="1">
    <citation type="submission" date="2013-09" db="EMBL/GenBank/DDBJ databases">
        <title>Corchorus capsularis genome sequencing.</title>
        <authorList>
            <person name="Alam M."/>
            <person name="Haque M.S."/>
            <person name="Islam M.S."/>
            <person name="Emdad E.M."/>
            <person name="Islam M.M."/>
            <person name="Ahmed B."/>
            <person name="Halim A."/>
            <person name="Hossen Q.M.M."/>
            <person name="Hossain M.Z."/>
            <person name="Ahmed R."/>
            <person name="Khan M.M."/>
            <person name="Islam R."/>
            <person name="Rashid M.M."/>
            <person name="Khan S.A."/>
            <person name="Rahman M.S."/>
            <person name="Alam M."/>
        </authorList>
    </citation>
    <scope>NUCLEOTIDE SEQUENCE [LARGE SCALE GENOMIC DNA]</scope>
    <source>
        <strain evidence="2">cv. CVL-1</strain>
        <tissue evidence="1">Whole seedling</tissue>
    </source>
</reference>
<evidence type="ECO:0000313" key="1">
    <source>
        <dbReference type="EMBL" id="OMO77187.1"/>
    </source>
</evidence>
<keyword evidence="2" id="KW-1185">Reference proteome</keyword>
<organism evidence="1 2">
    <name type="scientific">Corchorus capsularis</name>
    <name type="common">Jute</name>
    <dbReference type="NCBI Taxonomy" id="210143"/>
    <lineage>
        <taxon>Eukaryota</taxon>
        <taxon>Viridiplantae</taxon>
        <taxon>Streptophyta</taxon>
        <taxon>Embryophyta</taxon>
        <taxon>Tracheophyta</taxon>
        <taxon>Spermatophyta</taxon>
        <taxon>Magnoliopsida</taxon>
        <taxon>eudicotyledons</taxon>
        <taxon>Gunneridae</taxon>
        <taxon>Pentapetalae</taxon>
        <taxon>rosids</taxon>
        <taxon>malvids</taxon>
        <taxon>Malvales</taxon>
        <taxon>Malvaceae</taxon>
        <taxon>Grewioideae</taxon>
        <taxon>Apeibeae</taxon>
        <taxon>Corchorus</taxon>
    </lineage>
</organism>